<evidence type="ECO:0000313" key="1">
    <source>
        <dbReference type="EMBL" id="MDQ7879268.1"/>
    </source>
</evidence>
<accession>A0ABU0Z3V0</accession>
<proteinExistence type="predicted"/>
<protein>
    <submittedName>
        <fullName evidence="1">Uncharacterized protein</fullName>
    </submittedName>
</protein>
<gene>
    <name evidence="1" type="ORF">Q9R08_14860</name>
</gene>
<name>A0ABU0Z3V0_9MICO</name>
<sequence length="41" mass="4431">MAINAVHLACGRREREAPMADDRHDRLVAVAVVDGAIACEQ</sequence>
<dbReference type="RefSeq" id="WP_308868884.1">
    <property type="nucleotide sequence ID" value="NZ_JAVFWO010000004.1"/>
</dbReference>
<keyword evidence="2" id="KW-1185">Reference proteome</keyword>
<reference evidence="1 2" key="1">
    <citation type="submission" date="2023-08" db="EMBL/GenBank/DDBJ databases">
        <title>Microbacterium psychrotolerans sp. nov., a psychrotolerant bacterium isolated from soil in Heilongjiang Province, China.</title>
        <authorList>
            <person name="An P."/>
            <person name="Zhao D."/>
            <person name="Xiang H."/>
        </authorList>
    </citation>
    <scope>NUCLEOTIDE SEQUENCE [LARGE SCALE GENOMIC DNA]</scope>
    <source>
        <strain evidence="1 2">QXD-8</strain>
    </source>
</reference>
<evidence type="ECO:0000313" key="2">
    <source>
        <dbReference type="Proteomes" id="UP001235133"/>
    </source>
</evidence>
<organism evidence="1 2">
    <name type="scientific">Microbacterium psychrotolerans</name>
    <dbReference type="NCBI Taxonomy" id="3068321"/>
    <lineage>
        <taxon>Bacteria</taxon>
        <taxon>Bacillati</taxon>
        <taxon>Actinomycetota</taxon>
        <taxon>Actinomycetes</taxon>
        <taxon>Micrococcales</taxon>
        <taxon>Microbacteriaceae</taxon>
        <taxon>Microbacterium</taxon>
    </lineage>
</organism>
<dbReference type="EMBL" id="JAVFWO010000004">
    <property type="protein sequence ID" value="MDQ7879268.1"/>
    <property type="molecule type" value="Genomic_DNA"/>
</dbReference>
<dbReference type="Proteomes" id="UP001235133">
    <property type="component" value="Unassembled WGS sequence"/>
</dbReference>
<comment type="caution">
    <text evidence="1">The sequence shown here is derived from an EMBL/GenBank/DDBJ whole genome shotgun (WGS) entry which is preliminary data.</text>
</comment>